<evidence type="ECO:0000313" key="2">
    <source>
        <dbReference type="Proteomes" id="UP001374584"/>
    </source>
</evidence>
<dbReference type="Proteomes" id="UP001374584">
    <property type="component" value="Unassembled WGS sequence"/>
</dbReference>
<dbReference type="AlphaFoldDB" id="A0AAN9REB8"/>
<comment type="caution">
    <text evidence="1">The sequence shown here is derived from an EMBL/GenBank/DDBJ whole genome shotgun (WGS) entry which is preliminary data.</text>
</comment>
<gene>
    <name evidence="1" type="ORF">VNO80_06218</name>
</gene>
<proteinExistence type="predicted"/>
<sequence>MKYRFLMEDENKCCSILVVINGHNAFHLTFSDIFPRPPSSNLGQIHLFMEFITVDDFYENLSVRSLLTSTMHRHFQPYNLGDDDVNFQLSVLLERIKNKNLFNTACI</sequence>
<name>A0AAN9REB8_PHACN</name>
<evidence type="ECO:0000313" key="1">
    <source>
        <dbReference type="EMBL" id="KAK7372830.1"/>
    </source>
</evidence>
<organism evidence="1 2">
    <name type="scientific">Phaseolus coccineus</name>
    <name type="common">Scarlet runner bean</name>
    <name type="synonym">Phaseolus multiflorus</name>
    <dbReference type="NCBI Taxonomy" id="3886"/>
    <lineage>
        <taxon>Eukaryota</taxon>
        <taxon>Viridiplantae</taxon>
        <taxon>Streptophyta</taxon>
        <taxon>Embryophyta</taxon>
        <taxon>Tracheophyta</taxon>
        <taxon>Spermatophyta</taxon>
        <taxon>Magnoliopsida</taxon>
        <taxon>eudicotyledons</taxon>
        <taxon>Gunneridae</taxon>
        <taxon>Pentapetalae</taxon>
        <taxon>rosids</taxon>
        <taxon>fabids</taxon>
        <taxon>Fabales</taxon>
        <taxon>Fabaceae</taxon>
        <taxon>Papilionoideae</taxon>
        <taxon>50 kb inversion clade</taxon>
        <taxon>NPAAA clade</taxon>
        <taxon>indigoferoid/millettioid clade</taxon>
        <taxon>Phaseoleae</taxon>
        <taxon>Phaseolus</taxon>
    </lineage>
</organism>
<protein>
    <submittedName>
        <fullName evidence="1">Uncharacterized protein</fullName>
    </submittedName>
</protein>
<accession>A0AAN9REB8</accession>
<reference evidence="1 2" key="1">
    <citation type="submission" date="2024-01" db="EMBL/GenBank/DDBJ databases">
        <title>The genomes of 5 underutilized Papilionoideae crops provide insights into root nodulation and disease resistanc.</title>
        <authorList>
            <person name="Jiang F."/>
        </authorList>
    </citation>
    <scope>NUCLEOTIDE SEQUENCE [LARGE SCALE GENOMIC DNA]</scope>
    <source>
        <strain evidence="1">JINMINGXINNONG_FW02</strain>
        <tissue evidence="1">Leaves</tissue>
    </source>
</reference>
<dbReference type="EMBL" id="JAYMYR010000003">
    <property type="protein sequence ID" value="KAK7372830.1"/>
    <property type="molecule type" value="Genomic_DNA"/>
</dbReference>
<keyword evidence="2" id="KW-1185">Reference proteome</keyword>